<comment type="caution">
    <text evidence="10">The sequence shown here is derived from an EMBL/GenBank/DDBJ whole genome shotgun (WGS) entry which is preliminary data.</text>
</comment>
<evidence type="ECO:0000313" key="10">
    <source>
        <dbReference type="EMBL" id="KAG8182989.1"/>
    </source>
</evidence>
<name>A0AAV6UFK0_9ARAC</name>
<keyword evidence="6" id="KW-0539">Nucleus</keyword>
<dbReference type="Proteomes" id="UP000827092">
    <property type="component" value="Unassembled WGS sequence"/>
</dbReference>
<dbReference type="FunFam" id="1.10.10.60:FF:000016">
    <property type="entry name" value="Transcriptional activator Myb isoform A"/>
    <property type="match status" value="1"/>
</dbReference>
<comment type="subcellular location">
    <subcellularLocation>
        <location evidence="1">Nucleus</location>
    </subcellularLocation>
</comment>
<keyword evidence="2" id="KW-0677">Repeat</keyword>
<dbReference type="PANTHER" id="PTHR45614">
    <property type="entry name" value="MYB PROTEIN-RELATED"/>
    <property type="match status" value="1"/>
</dbReference>
<evidence type="ECO:0000256" key="2">
    <source>
        <dbReference type="ARBA" id="ARBA00022737"/>
    </source>
</evidence>
<evidence type="ECO:0000256" key="5">
    <source>
        <dbReference type="ARBA" id="ARBA00023163"/>
    </source>
</evidence>
<reference evidence="10 11" key="1">
    <citation type="journal article" date="2022" name="Nat. Ecol. Evol.">
        <title>A masculinizing supergene underlies an exaggerated male reproductive morph in a spider.</title>
        <authorList>
            <person name="Hendrickx F."/>
            <person name="De Corte Z."/>
            <person name="Sonet G."/>
            <person name="Van Belleghem S.M."/>
            <person name="Kostlbacher S."/>
            <person name="Vangestel C."/>
        </authorList>
    </citation>
    <scope>NUCLEOTIDE SEQUENCE [LARGE SCALE GENOMIC DNA]</scope>
    <source>
        <strain evidence="10">W744_W776</strain>
    </source>
</reference>
<dbReference type="Pfam" id="PF13921">
    <property type="entry name" value="Myb_DNA-bind_6"/>
    <property type="match status" value="1"/>
</dbReference>
<dbReference type="GO" id="GO:0000981">
    <property type="term" value="F:DNA-binding transcription factor activity, RNA polymerase II-specific"/>
    <property type="evidence" value="ECO:0007669"/>
    <property type="project" value="TreeGrafter"/>
</dbReference>
<evidence type="ECO:0000259" key="8">
    <source>
        <dbReference type="PROSITE" id="PS50090"/>
    </source>
</evidence>
<dbReference type="SUPFAM" id="SSF46689">
    <property type="entry name" value="Homeodomain-like"/>
    <property type="match status" value="2"/>
</dbReference>
<dbReference type="PROSITE" id="PS50090">
    <property type="entry name" value="MYB_LIKE"/>
    <property type="match status" value="3"/>
</dbReference>
<dbReference type="InterPro" id="IPR009057">
    <property type="entry name" value="Homeodomain-like_sf"/>
</dbReference>
<feature type="domain" description="Myb-like" evidence="8">
    <location>
        <begin position="40"/>
        <end position="91"/>
    </location>
</feature>
<feature type="compositionally biased region" description="Basic residues" evidence="7">
    <location>
        <begin position="1"/>
        <end position="16"/>
    </location>
</feature>
<organism evidence="10 11">
    <name type="scientific">Oedothorax gibbosus</name>
    <dbReference type="NCBI Taxonomy" id="931172"/>
    <lineage>
        <taxon>Eukaryota</taxon>
        <taxon>Metazoa</taxon>
        <taxon>Ecdysozoa</taxon>
        <taxon>Arthropoda</taxon>
        <taxon>Chelicerata</taxon>
        <taxon>Arachnida</taxon>
        <taxon>Araneae</taxon>
        <taxon>Araneomorphae</taxon>
        <taxon>Entelegynae</taxon>
        <taxon>Araneoidea</taxon>
        <taxon>Linyphiidae</taxon>
        <taxon>Erigoninae</taxon>
        <taxon>Oedothorax</taxon>
    </lineage>
</organism>
<keyword evidence="3" id="KW-0805">Transcription regulation</keyword>
<keyword evidence="4" id="KW-0238">DNA-binding</keyword>
<evidence type="ECO:0000259" key="9">
    <source>
        <dbReference type="PROSITE" id="PS51294"/>
    </source>
</evidence>
<dbReference type="SMART" id="SM00717">
    <property type="entry name" value="SANT"/>
    <property type="match status" value="3"/>
</dbReference>
<proteinExistence type="predicted"/>
<dbReference type="InterPro" id="IPR050560">
    <property type="entry name" value="MYB_TF"/>
</dbReference>
<feature type="domain" description="HTH myb-type" evidence="9">
    <location>
        <begin position="40"/>
        <end position="91"/>
    </location>
</feature>
<dbReference type="PANTHER" id="PTHR45614:SF25">
    <property type="entry name" value="MYB PROTEIN"/>
    <property type="match status" value="1"/>
</dbReference>
<keyword evidence="5" id="KW-0804">Transcription</keyword>
<dbReference type="Pfam" id="PF00249">
    <property type="entry name" value="Myb_DNA-binding"/>
    <property type="match status" value="1"/>
</dbReference>
<feature type="domain" description="Myb-like" evidence="8">
    <location>
        <begin position="92"/>
        <end position="143"/>
    </location>
</feature>
<gene>
    <name evidence="10" type="ORF">JTE90_027476</name>
</gene>
<evidence type="ECO:0008006" key="12">
    <source>
        <dbReference type="Google" id="ProtNLM"/>
    </source>
</evidence>
<dbReference type="PROSITE" id="PS51294">
    <property type="entry name" value="HTH_MYB"/>
    <property type="match status" value="3"/>
</dbReference>
<dbReference type="AlphaFoldDB" id="A0AAV6UFK0"/>
<feature type="domain" description="HTH myb-type" evidence="9">
    <location>
        <begin position="148"/>
        <end position="198"/>
    </location>
</feature>
<evidence type="ECO:0000256" key="7">
    <source>
        <dbReference type="SAM" id="MobiDB-lite"/>
    </source>
</evidence>
<dbReference type="CDD" id="cd00167">
    <property type="entry name" value="SANT"/>
    <property type="match status" value="3"/>
</dbReference>
<feature type="region of interest" description="Disordered" evidence="7">
    <location>
        <begin position="662"/>
        <end position="684"/>
    </location>
</feature>
<protein>
    <recommendedName>
        <fullName evidence="12">Myb-related protein B</fullName>
    </recommendedName>
</protein>
<dbReference type="Gene3D" id="1.10.10.60">
    <property type="entry name" value="Homeodomain-like"/>
    <property type="match status" value="3"/>
</dbReference>
<accession>A0AAV6UFK0</accession>
<evidence type="ECO:0000256" key="6">
    <source>
        <dbReference type="ARBA" id="ARBA00023242"/>
    </source>
</evidence>
<evidence type="ECO:0000256" key="4">
    <source>
        <dbReference type="ARBA" id="ARBA00023125"/>
    </source>
</evidence>
<feature type="domain" description="Myb-like" evidence="8">
    <location>
        <begin position="144"/>
        <end position="194"/>
    </location>
</feature>
<feature type="region of interest" description="Disordered" evidence="7">
    <location>
        <begin position="1"/>
        <end position="38"/>
    </location>
</feature>
<dbReference type="InterPro" id="IPR017930">
    <property type="entry name" value="Myb_dom"/>
</dbReference>
<dbReference type="GO" id="GO:0000978">
    <property type="term" value="F:RNA polymerase II cis-regulatory region sequence-specific DNA binding"/>
    <property type="evidence" value="ECO:0007669"/>
    <property type="project" value="TreeGrafter"/>
</dbReference>
<evidence type="ECO:0000256" key="3">
    <source>
        <dbReference type="ARBA" id="ARBA00023015"/>
    </source>
</evidence>
<dbReference type="EMBL" id="JAFNEN010000437">
    <property type="protein sequence ID" value="KAG8182989.1"/>
    <property type="molecule type" value="Genomic_DNA"/>
</dbReference>
<dbReference type="InterPro" id="IPR001005">
    <property type="entry name" value="SANT/Myb"/>
</dbReference>
<evidence type="ECO:0000256" key="1">
    <source>
        <dbReference type="ARBA" id="ARBA00004123"/>
    </source>
</evidence>
<dbReference type="FunFam" id="1.10.10.60:FF:000010">
    <property type="entry name" value="Transcriptional activator Myb isoform A"/>
    <property type="match status" value="1"/>
</dbReference>
<evidence type="ECO:0000313" key="11">
    <source>
        <dbReference type="Proteomes" id="UP000827092"/>
    </source>
</evidence>
<feature type="domain" description="HTH myb-type" evidence="9">
    <location>
        <begin position="92"/>
        <end position="147"/>
    </location>
</feature>
<sequence length="737" mass="83512">MSRRSNPRKINPKIRKPSFSYEFSSGDEESGETPALRARGKNVNRGRWLKEEDDNLKLLVETYGESQWEAIASLFTDRSDLQCQQRWYKVVNPELVKGPWTKEEDEKVIELVKRYGAKKWTLIAKHLRGRIGKQCRERWHNHLNPSIKKTAWTLEEERLICYYHKQWGNQWSKIAKQLPGRTDNSIKNHWNSTLKKKVMLYSEELSFPPTAKQKKKKHVNQSSSRIPKESVREADTAVLPPLAPSGGKPASYMYSMGYSMQPVKLEPVEQENVEFHSSGYPASAEPLHMPPIKIKEEPEFPGVELIPGSLDVSPLSADVVGLDVSEIGSFANLSMSDLVNGTDISLPNTPMKTQTHITYTFDGSIYQALKQEAHNDNLIPIPSPVMTKLASPRLNGQINRRSLRPSLSPLQEQNFLNIAMETDPQQMMDFIKQEPLDEVPEVGLQEAGNDLHNISFSSIEVKAEELLLPSLDYKVFNQYLSSTPTKGTPLKPLTFSPSQFLNSPSIRFSINALTSTPKRNIQIDSTDSSSVLHTPKISMFNSPIRTQAPFKNLPTDCPKSLGKKREALRSPNKTMQRDSAIGSMVSSGFPELDVTDKENVYPAKKARKALHKAWVTETEVPSFSVTDFTNPETPSKSLLGDSSVNFSPPSIIREALMSTGLGDAFVSPPKPKKKKHRRKEDQTPRKFDNMKAYFKWSRQVTFGRTCHQVALTQLAHEFVSEHRQWRKSTFEPRSLKL</sequence>
<feature type="region of interest" description="Disordered" evidence="7">
    <location>
        <begin position="209"/>
        <end position="234"/>
    </location>
</feature>
<dbReference type="GO" id="GO:0005634">
    <property type="term" value="C:nucleus"/>
    <property type="evidence" value="ECO:0007669"/>
    <property type="project" value="UniProtKB-SubCell"/>
</dbReference>
<keyword evidence="11" id="KW-1185">Reference proteome</keyword>